<gene>
    <name evidence="7" type="ORF">CHU95_02460</name>
</gene>
<evidence type="ECO:0000313" key="7">
    <source>
        <dbReference type="EMBL" id="OYQ37055.1"/>
    </source>
</evidence>
<reference evidence="7 8" key="1">
    <citation type="submission" date="2017-07" db="EMBL/GenBank/DDBJ databases">
        <title>Niveispirillum cyanobacteriorum sp. nov., isolated from cyanobacterial aggregates in a eutrophic lake.</title>
        <authorList>
            <person name="Cai H."/>
        </authorList>
    </citation>
    <scope>NUCLEOTIDE SEQUENCE [LARGE SCALE GENOMIC DNA]</scope>
    <source>
        <strain evidence="8">TH1-14</strain>
    </source>
</reference>
<feature type="domain" description="HTH tetR-type" evidence="6">
    <location>
        <begin position="10"/>
        <end position="70"/>
    </location>
</feature>
<name>A0A255Z846_9PROT</name>
<dbReference type="PANTHER" id="PTHR30055">
    <property type="entry name" value="HTH-TYPE TRANSCRIPTIONAL REGULATOR RUTR"/>
    <property type="match status" value="1"/>
</dbReference>
<dbReference type="InterPro" id="IPR001647">
    <property type="entry name" value="HTH_TetR"/>
</dbReference>
<dbReference type="Proteomes" id="UP000216998">
    <property type="component" value="Unassembled WGS sequence"/>
</dbReference>
<comment type="caution">
    <text evidence="7">The sequence shown here is derived from an EMBL/GenBank/DDBJ whole genome shotgun (WGS) entry which is preliminary data.</text>
</comment>
<protein>
    <submittedName>
        <fullName evidence="7">TetR family transcriptional regulator</fullName>
    </submittedName>
</protein>
<dbReference type="InterPro" id="IPR036271">
    <property type="entry name" value="Tet_transcr_reg_TetR-rel_C_sf"/>
</dbReference>
<dbReference type="PROSITE" id="PS50977">
    <property type="entry name" value="HTH_TETR_2"/>
    <property type="match status" value="1"/>
</dbReference>
<dbReference type="Gene3D" id="1.10.357.10">
    <property type="entry name" value="Tetracycline Repressor, domain 2"/>
    <property type="match status" value="1"/>
</dbReference>
<sequence>MARKQSADYEQRREAIIDRAADLFAVKGYLGSSVADLAEACQTSKSLIYHYYPSKEDILHAVMASHVEQLTSAATDVAAMGPDPAVRLRELARRFMRLYIGAASRQKVLLNDLAHLPPKRRAEIVAGQRALVTLVEEILGALHPPLIHDAAHRRTAAMLFFGMINWTHTWMKPTGPLGADEIADMSTGMVLKGIKGI</sequence>
<evidence type="ECO:0000256" key="4">
    <source>
        <dbReference type="ARBA" id="ARBA00023163"/>
    </source>
</evidence>
<keyword evidence="1" id="KW-0678">Repressor</keyword>
<evidence type="ECO:0000313" key="8">
    <source>
        <dbReference type="Proteomes" id="UP000216998"/>
    </source>
</evidence>
<dbReference type="Pfam" id="PF00440">
    <property type="entry name" value="TetR_N"/>
    <property type="match status" value="1"/>
</dbReference>
<keyword evidence="3 5" id="KW-0238">DNA-binding</keyword>
<dbReference type="Gene3D" id="1.10.10.60">
    <property type="entry name" value="Homeodomain-like"/>
    <property type="match status" value="1"/>
</dbReference>
<dbReference type="RefSeq" id="WP_094453387.1">
    <property type="nucleotide sequence ID" value="NZ_NOXU01000018.1"/>
</dbReference>
<dbReference type="InterPro" id="IPR050109">
    <property type="entry name" value="HTH-type_TetR-like_transc_reg"/>
</dbReference>
<dbReference type="SUPFAM" id="SSF46689">
    <property type="entry name" value="Homeodomain-like"/>
    <property type="match status" value="1"/>
</dbReference>
<evidence type="ECO:0000259" key="6">
    <source>
        <dbReference type="PROSITE" id="PS50977"/>
    </source>
</evidence>
<dbReference type="PRINTS" id="PR00455">
    <property type="entry name" value="HTHTETR"/>
</dbReference>
<evidence type="ECO:0000256" key="5">
    <source>
        <dbReference type="PROSITE-ProRule" id="PRU00335"/>
    </source>
</evidence>
<dbReference type="SUPFAM" id="SSF48498">
    <property type="entry name" value="Tetracyclin repressor-like, C-terminal domain"/>
    <property type="match status" value="1"/>
</dbReference>
<proteinExistence type="predicted"/>
<keyword evidence="4" id="KW-0804">Transcription</keyword>
<keyword evidence="2" id="KW-0805">Transcription regulation</keyword>
<dbReference type="InterPro" id="IPR009057">
    <property type="entry name" value="Homeodomain-like_sf"/>
</dbReference>
<dbReference type="EMBL" id="NOXU01000018">
    <property type="protein sequence ID" value="OYQ37055.1"/>
    <property type="molecule type" value="Genomic_DNA"/>
</dbReference>
<dbReference type="InterPro" id="IPR041490">
    <property type="entry name" value="KstR2_TetR_C"/>
</dbReference>
<evidence type="ECO:0000256" key="1">
    <source>
        <dbReference type="ARBA" id="ARBA00022491"/>
    </source>
</evidence>
<evidence type="ECO:0000256" key="3">
    <source>
        <dbReference type="ARBA" id="ARBA00023125"/>
    </source>
</evidence>
<organism evidence="7 8">
    <name type="scientific">Niveispirillum lacus</name>
    <dbReference type="NCBI Taxonomy" id="1981099"/>
    <lineage>
        <taxon>Bacteria</taxon>
        <taxon>Pseudomonadati</taxon>
        <taxon>Pseudomonadota</taxon>
        <taxon>Alphaproteobacteria</taxon>
        <taxon>Rhodospirillales</taxon>
        <taxon>Azospirillaceae</taxon>
        <taxon>Niveispirillum</taxon>
    </lineage>
</organism>
<dbReference type="GO" id="GO:0003700">
    <property type="term" value="F:DNA-binding transcription factor activity"/>
    <property type="evidence" value="ECO:0007669"/>
    <property type="project" value="TreeGrafter"/>
</dbReference>
<dbReference type="Pfam" id="PF17932">
    <property type="entry name" value="TetR_C_24"/>
    <property type="match status" value="1"/>
</dbReference>
<dbReference type="PANTHER" id="PTHR30055:SF175">
    <property type="entry name" value="HTH-TYPE TRANSCRIPTIONAL REPRESSOR KSTR2"/>
    <property type="match status" value="1"/>
</dbReference>
<dbReference type="AlphaFoldDB" id="A0A255Z846"/>
<feature type="DNA-binding region" description="H-T-H motif" evidence="5">
    <location>
        <begin position="33"/>
        <end position="52"/>
    </location>
</feature>
<evidence type="ECO:0000256" key="2">
    <source>
        <dbReference type="ARBA" id="ARBA00023015"/>
    </source>
</evidence>
<keyword evidence="8" id="KW-1185">Reference proteome</keyword>
<accession>A0A255Z846</accession>
<dbReference type="OrthoDB" id="9814200at2"/>
<dbReference type="GO" id="GO:0000976">
    <property type="term" value="F:transcription cis-regulatory region binding"/>
    <property type="evidence" value="ECO:0007669"/>
    <property type="project" value="TreeGrafter"/>
</dbReference>